<name>A0ABQ2VFN2_9ACTN</name>
<evidence type="ECO:0000313" key="2">
    <source>
        <dbReference type="EMBL" id="GGU81507.1"/>
    </source>
</evidence>
<evidence type="ECO:0000256" key="1">
    <source>
        <dbReference type="SAM" id="MobiDB-lite"/>
    </source>
</evidence>
<dbReference type="EMBL" id="BMRP01000021">
    <property type="protein sequence ID" value="GGU81507.1"/>
    <property type="molecule type" value="Genomic_DNA"/>
</dbReference>
<reference evidence="3" key="1">
    <citation type="journal article" date="2019" name="Int. J. Syst. Evol. Microbiol.">
        <title>The Global Catalogue of Microorganisms (GCM) 10K type strain sequencing project: providing services to taxonomists for standard genome sequencing and annotation.</title>
        <authorList>
            <consortium name="The Broad Institute Genomics Platform"/>
            <consortium name="The Broad Institute Genome Sequencing Center for Infectious Disease"/>
            <person name="Wu L."/>
            <person name="Ma J."/>
        </authorList>
    </citation>
    <scope>NUCLEOTIDE SEQUENCE [LARGE SCALE GENOMIC DNA]</scope>
    <source>
        <strain evidence="3">JCM 3399</strain>
    </source>
</reference>
<organism evidence="2 3">
    <name type="scientific">Streptomyces albospinus</name>
    <dbReference type="NCBI Taxonomy" id="285515"/>
    <lineage>
        <taxon>Bacteria</taxon>
        <taxon>Bacillati</taxon>
        <taxon>Actinomycetota</taxon>
        <taxon>Actinomycetes</taxon>
        <taxon>Kitasatosporales</taxon>
        <taxon>Streptomycetaceae</taxon>
        <taxon>Streptomyces</taxon>
    </lineage>
</organism>
<protein>
    <submittedName>
        <fullName evidence="2">Uncharacterized protein</fullName>
    </submittedName>
</protein>
<sequence>MTGGCVKGCAADEAKPTATPLHDPLRDPPRDPPRDPRCAPVRWRGTLRSFRRCVFRSRVHARPAAEYVPLTPE</sequence>
<proteinExistence type="predicted"/>
<gene>
    <name evidence="2" type="ORF">GCM10010211_54560</name>
</gene>
<accession>A0ABQ2VFN2</accession>
<comment type="caution">
    <text evidence="2">The sequence shown here is derived from an EMBL/GenBank/DDBJ whole genome shotgun (WGS) entry which is preliminary data.</text>
</comment>
<feature type="compositionally biased region" description="Basic and acidic residues" evidence="1">
    <location>
        <begin position="23"/>
        <end position="37"/>
    </location>
</feature>
<dbReference type="Proteomes" id="UP000654471">
    <property type="component" value="Unassembled WGS sequence"/>
</dbReference>
<keyword evidence="3" id="KW-1185">Reference proteome</keyword>
<evidence type="ECO:0000313" key="3">
    <source>
        <dbReference type="Proteomes" id="UP000654471"/>
    </source>
</evidence>
<feature type="region of interest" description="Disordered" evidence="1">
    <location>
        <begin position="1"/>
        <end position="40"/>
    </location>
</feature>